<accession>A0ABD2B306</accession>
<comment type="caution">
    <text evidence="1">The sequence shown here is derived from an EMBL/GenBank/DDBJ whole genome shotgun (WGS) entry which is preliminary data.</text>
</comment>
<protein>
    <submittedName>
        <fullName evidence="1">Uncharacterized protein</fullName>
    </submittedName>
</protein>
<proteinExistence type="predicted"/>
<name>A0ABD2B306_VESSQ</name>
<dbReference type="Proteomes" id="UP001607302">
    <property type="component" value="Unassembled WGS sequence"/>
</dbReference>
<evidence type="ECO:0000313" key="1">
    <source>
        <dbReference type="EMBL" id="KAL2727100.1"/>
    </source>
</evidence>
<sequence length="114" mass="13133">MLLHVYDLLKAIKSADYNSILKYAILGRIGLPKIQVPILTEKEPADSRIVIIMEDSMITIKHDRSFQISNDKTKSTVEFLIASACVKIMDRCFIHYFLEKDILFQILNNKTSSR</sequence>
<keyword evidence="2" id="KW-1185">Reference proteome</keyword>
<dbReference type="AlphaFoldDB" id="A0ABD2B306"/>
<gene>
    <name evidence="1" type="ORF">V1478_007378</name>
</gene>
<evidence type="ECO:0000313" key="2">
    <source>
        <dbReference type="Proteomes" id="UP001607302"/>
    </source>
</evidence>
<dbReference type="EMBL" id="JAUDFV010000133">
    <property type="protein sequence ID" value="KAL2727100.1"/>
    <property type="molecule type" value="Genomic_DNA"/>
</dbReference>
<reference evidence="1 2" key="1">
    <citation type="journal article" date="2024" name="Ann. Entomol. Soc. Am.">
        <title>Genomic analyses of the southern and eastern yellowjacket wasps (Hymenoptera: Vespidae) reveal evolutionary signatures of social life.</title>
        <authorList>
            <person name="Catto M.A."/>
            <person name="Caine P.B."/>
            <person name="Orr S.E."/>
            <person name="Hunt B.G."/>
            <person name="Goodisman M.A.D."/>
        </authorList>
    </citation>
    <scope>NUCLEOTIDE SEQUENCE [LARGE SCALE GENOMIC DNA]</scope>
    <source>
        <strain evidence="1">233</strain>
        <tissue evidence="1">Head and thorax</tissue>
    </source>
</reference>
<organism evidence="1 2">
    <name type="scientific">Vespula squamosa</name>
    <name type="common">Southern yellow jacket</name>
    <name type="synonym">Wasp</name>
    <dbReference type="NCBI Taxonomy" id="30214"/>
    <lineage>
        <taxon>Eukaryota</taxon>
        <taxon>Metazoa</taxon>
        <taxon>Ecdysozoa</taxon>
        <taxon>Arthropoda</taxon>
        <taxon>Hexapoda</taxon>
        <taxon>Insecta</taxon>
        <taxon>Pterygota</taxon>
        <taxon>Neoptera</taxon>
        <taxon>Endopterygota</taxon>
        <taxon>Hymenoptera</taxon>
        <taxon>Apocrita</taxon>
        <taxon>Aculeata</taxon>
        <taxon>Vespoidea</taxon>
        <taxon>Vespidae</taxon>
        <taxon>Vespinae</taxon>
        <taxon>Vespula</taxon>
    </lineage>
</organism>